<reference evidence="1 2" key="1">
    <citation type="submission" date="2014-04" db="EMBL/GenBank/DDBJ databases">
        <authorList>
            <consortium name="DOE Joint Genome Institute"/>
            <person name="Kuo A."/>
            <person name="Ruytinx J."/>
            <person name="Rineau F."/>
            <person name="Colpaert J."/>
            <person name="Kohler A."/>
            <person name="Nagy L.G."/>
            <person name="Floudas D."/>
            <person name="Copeland A."/>
            <person name="Barry K.W."/>
            <person name="Cichocki N."/>
            <person name="Veneault-Fourrey C."/>
            <person name="LaButti K."/>
            <person name="Lindquist E.A."/>
            <person name="Lipzen A."/>
            <person name="Lundell T."/>
            <person name="Morin E."/>
            <person name="Murat C."/>
            <person name="Sun H."/>
            <person name="Tunlid A."/>
            <person name="Henrissat B."/>
            <person name="Grigoriev I.V."/>
            <person name="Hibbett D.S."/>
            <person name="Martin F."/>
            <person name="Nordberg H.P."/>
            <person name="Cantor M.N."/>
            <person name="Hua S.X."/>
        </authorList>
    </citation>
    <scope>NUCLEOTIDE SEQUENCE [LARGE SCALE GENOMIC DNA]</scope>
    <source>
        <strain evidence="1 2">UH-Slu-Lm8-n1</strain>
    </source>
</reference>
<reference evidence="2" key="2">
    <citation type="submission" date="2015-01" db="EMBL/GenBank/DDBJ databases">
        <title>Evolutionary Origins and Diversification of the Mycorrhizal Mutualists.</title>
        <authorList>
            <consortium name="DOE Joint Genome Institute"/>
            <consortium name="Mycorrhizal Genomics Consortium"/>
            <person name="Kohler A."/>
            <person name="Kuo A."/>
            <person name="Nagy L.G."/>
            <person name="Floudas D."/>
            <person name="Copeland A."/>
            <person name="Barry K.W."/>
            <person name="Cichocki N."/>
            <person name="Veneault-Fourrey C."/>
            <person name="LaButti K."/>
            <person name="Lindquist E.A."/>
            <person name="Lipzen A."/>
            <person name="Lundell T."/>
            <person name="Morin E."/>
            <person name="Murat C."/>
            <person name="Riley R."/>
            <person name="Ohm R."/>
            <person name="Sun H."/>
            <person name="Tunlid A."/>
            <person name="Henrissat B."/>
            <person name="Grigoriev I.V."/>
            <person name="Hibbett D.S."/>
            <person name="Martin F."/>
        </authorList>
    </citation>
    <scope>NUCLEOTIDE SEQUENCE [LARGE SCALE GENOMIC DNA]</scope>
    <source>
        <strain evidence="2">UH-Slu-Lm8-n1</strain>
    </source>
</reference>
<dbReference type="EMBL" id="KN835229">
    <property type="protein sequence ID" value="KIK42803.1"/>
    <property type="molecule type" value="Genomic_DNA"/>
</dbReference>
<organism evidence="1 2">
    <name type="scientific">Suillus luteus UH-Slu-Lm8-n1</name>
    <dbReference type="NCBI Taxonomy" id="930992"/>
    <lineage>
        <taxon>Eukaryota</taxon>
        <taxon>Fungi</taxon>
        <taxon>Dikarya</taxon>
        <taxon>Basidiomycota</taxon>
        <taxon>Agaricomycotina</taxon>
        <taxon>Agaricomycetes</taxon>
        <taxon>Agaricomycetidae</taxon>
        <taxon>Boletales</taxon>
        <taxon>Suillineae</taxon>
        <taxon>Suillaceae</taxon>
        <taxon>Suillus</taxon>
    </lineage>
</organism>
<gene>
    <name evidence="1" type="ORF">CY34DRAFT_753204</name>
</gene>
<dbReference type="HOGENOM" id="CLU_2741759_0_0_1"/>
<dbReference type="AlphaFoldDB" id="A0A0D0BI08"/>
<keyword evidence="2" id="KW-1185">Reference proteome</keyword>
<protein>
    <submittedName>
        <fullName evidence="1">Uncharacterized protein</fullName>
    </submittedName>
</protein>
<dbReference type="InParanoid" id="A0A0D0BI08"/>
<evidence type="ECO:0000313" key="2">
    <source>
        <dbReference type="Proteomes" id="UP000054485"/>
    </source>
</evidence>
<dbReference type="Proteomes" id="UP000054485">
    <property type="component" value="Unassembled WGS sequence"/>
</dbReference>
<sequence>MVCSLDYSYACVRWNQQTTVRIDSLSIKLLSIKLATFTGSGRNSKYYRNTVAIDRSLHVPKSSFLLLKHLI</sequence>
<accession>A0A0D0BI08</accession>
<evidence type="ECO:0000313" key="1">
    <source>
        <dbReference type="EMBL" id="KIK42803.1"/>
    </source>
</evidence>
<name>A0A0D0BI08_9AGAM</name>
<proteinExistence type="predicted"/>